<accession>W4S297</accession>
<organism evidence="2 3">
    <name type="scientific">Xanthomonas arboricola pv. pruni str. MAFF 311562</name>
    <dbReference type="NCBI Taxonomy" id="1414836"/>
    <lineage>
        <taxon>Bacteria</taxon>
        <taxon>Pseudomonadati</taxon>
        <taxon>Pseudomonadota</taxon>
        <taxon>Gammaproteobacteria</taxon>
        <taxon>Lysobacterales</taxon>
        <taxon>Lysobacteraceae</taxon>
        <taxon>Xanthomonas</taxon>
    </lineage>
</organism>
<dbReference type="AlphaFoldDB" id="W4S297"/>
<evidence type="ECO:0000313" key="2">
    <source>
        <dbReference type="EMBL" id="GAE50014.1"/>
    </source>
</evidence>
<proteinExistence type="predicted"/>
<evidence type="ECO:0000256" key="1">
    <source>
        <dbReference type="SAM" id="MobiDB-lite"/>
    </source>
</evidence>
<protein>
    <submittedName>
        <fullName evidence="2">Uncharacterized protein</fullName>
    </submittedName>
</protein>
<dbReference type="Proteomes" id="UP000019143">
    <property type="component" value="Unassembled WGS sequence"/>
</dbReference>
<dbReference type="EMBL" id="BAVB01000232">
    <property type="protein sequence ID" value="GAE50014.1"/>
    <property type="molecule type" value="Genomic_DNA"/>
</dbReference>
<evidence type="ECO:0000313" key="3">
    <source>
        <dbReference type="Proteomes" id="UP000019143"/>
    </source>
</evidence>
<comment type="caution">
    <text evidence="2">The sequence shown here is derived from an EMBL/GenBank/DDBJ whole genome shotgun (WGS) entry which is preliminary data.</text>
</comment>
<name>W4S297_9XANT</name>
<gene>
    <name evidence="2" type="ORF">XPU_1546</name>
</gene>
<reference evidence="2 3" key="1">
    <citation type="submission" date="2014-01" db="EMBL/GenBank/DDBJ databases">
        <title>Genome sequence and analysis of Xanthomonas arboricola pv. pruni.</title>
        <authorList>
            <person name="Fujikawa T."/>
            <person name="Nakazono-Nagaoka E."/>
        </authorList>
    </citation>
    <scope>NUCLEOTIDE SEQUENCE [LARGE SCALE GENOMIC DNA]</scope>
    <source>
        <strain evidence="3">MAFF 311562</strain>
    </source>
</reference>
<feature type="region of interest" description="Disordered" evidence="1">
    <location>
        <begin position="30"/>
        <end position="51"/>
    </location>
</feature>
<sequence>MSESSLRESCLIWIATTALITAASSAISRPGVKVDEPGRRITNTPMNPAATASQRRRRTCSCSHTTASTVTNNGVEYDSEIACDNGRWPIAQNPHSIEARPIRVRARYCGNCRVRGSALPARRISGNRANSPNALRKNAISVVAIVPDASRMQMAIRPKAKVLVSIHSAARRDACCAVTNALR</sequence>